<comment type="subcellular location">
    <subcellularLocation>
        <location evidence="1">Endomembrane system</location>
        <topology evidence="1">Multi-pass membrane protein</topology>
    </subcellularLocation>
</comment>
<dbReference type="PANTHER" id="PTHR30335:SF0">
    <property type="entry name" value="ION-TRANSLOCATING OXIDOREDUCTASE COMPLEX SUBUNIT A"/>
    <property type="match status" value="1"/>
</dbReference>
<feature type="transmembrane region" description="Helical" evidence="7">
    <location>
        <begin position="116"/>
        <end position="132"/>
    </location>
</feature>
<organism evidence="8 9">
    <name type="scientific">Faecalibacterium butyricigenerans</name>
    <dbReference type="NCBI Taxonomy" id="1851427"/>
    <lineage>
        <taxon>Bacteria</taxon>
        <taxon>Bacillati</taxon>
        <taxon>Bacillota</taxon>
        <taxon>Clostridia</taxon>
        <taxon>Eubacteriales</taxon>
        <taxon>Oscillospiraceae</taxon>
        <taxon>Faecalibacterium</taxon>
    </lineage>
</organism>
<feature type="transmembrane region" description="Helical" evidence="7">
    <location>
        <begin position="144"/>
        <end position="162"/>
    </location>
</feature>
<dbReference type="PANTHER" id="PTHR30335">
    <property type="entry name" value="INTEGRAL MEMBRANE PROTEIN OF SOXR-REDUCING COMPLEX"/>
    <property type="match status" value="1"/>
</dbReference>
<comment type="caution">
    <text evidence="8">The sequence shown here is derived from an EMBL/GenBank/DDBJ whole genome shotgun (WGS) entry which is preliminary data.</text>
</comment>
<dbReference type="InterPro" id="IPR050133">
    <property type="entry name" value="NqrDE/RnfAE_oxidrdctase"/>
</dbReference>
<keyword evidence="6 7" id="KW-0472">Membrane</keyword>
<dbReference type="EMBL" id="JAJEQL010000023">
    <property type="protein sequence ID" value="MCC2199907.1"/>
    <property type="molecule type" value="Genomic_DNA"/>
</dbReference>
<feature type="transmembrane region" description="Helical" evidence="7">
    <location>
        <begin position="84"/>
        <end position="104"/>
    </location>
</feature>
<evidence type="ECO:0000256" key="6">
    <source>
        <dbReference type="ARBA" id="ARBA00023136"/>
    </source>
</evidence>
<feature type="transmembrane region" description="Helical" evidence="7">
    <location>
        <begin position="6"/>
        <end position="27"/>
    </location>
</feature>
<gene>
    <name evidence="8" type="ORF">LKD23_09115</name>
</gene>
<evidence type="ECO:0000256" key="5">
    <source>
        <dbReference type="ARBA" id="ARBA00022989"/>
    </source>
</evidence>
<keyword evidence="4" id="KW-1278">Translocase</keyword>
<feature type="transmembrane region" description="Helical" evidence="7">
    <location>
        <begin position="183"/>
        <end position="203"/>
    </location>
</feature>
<feature type="transmembrane region" description="Helical" evidence="7">
    <location>
        <begin position="48"/>
        <end position="72"/>
    </location>
</feature>
<accession>A0ABS8FAV8</accession>
<sequence length="204" mass="21779">MSNDVIQAVGVFFSYAVLAIFAQNAVFTRGLGVSRLVQLVGDERTSSGWFALLLCVTQVLVAPLAFYAGSFAAAQPNFAQLRPLVYLACVAVVSLFEFLVLWAARGRRHGGQLLRILPAAAVNSGVLGTVLVERTQSFTLEQSMGFGLGSGLGYLLAVMLVTEADHRLRSEAIPEAFRGLPITLVYVGVLALAIYGFTGHSVIL</sequence>
<dbReference type="InterPro" id="IPR003667">
    <property type="entry name" value="NqrDE/RnfAE"/>
</dbReference>
<proteinExistence type="predicted"/>
<keyword evidence="2" id="KW-0813">Transport</keyword>
<evidence type="ECO:0000313" key="8">
    <source>
        <dbReference type="EMBL" id="MCC2199907.1"/>
    </source>
</evidence>
<dbReference type="Pfam" id="PF02508">
    <property type="entry name" value="Rnf-Nqr"/>
    <property type="match status" value="1"/>
</dbReference>
<dbReference type="Proteomes" id="UP001430637">
    <property type="component" value="Unassembled WGS sequence"/>
</dbReference>
<evidence type="ECO:0000256" key="1">
    <source>
        <dbReference type="ARBA" id="ARBA00004127"/>
    </source>
</evidence>
<evidence type="ECO:0000256" key="7">
    <source>
        <dbReference type="SAM" id="Phobius"/>
    </source>
</evidence>
<evidence type="ECO:0000256" key="3">
    <source>
        <dbReference type="ARBA" id="ARBA00022692"/>
    </source>
</evidence>
<evidence type="ECO:0000313" key="9">
    <source>
        <dbReference type="Proteomes" id="UP001430637"/>
    </source>
</evidence>
<keyword evidence="5 7" id="KW-1133">Transmembrane helix</keyword>
<keyword evidence="3 7" id="KW-0812">Transmembrane</keyword>
<reference evidence="8" key="1">
    <citation type="submission" date="2021-10" db="EMBL/GenBank/DDBJ databases">
        <title>Anaerobic single-cell dispensing facilitates the cultivation of human gut bacteria.</title>
        <authorList>
            <person name="Afrizal A."/>
        </authorList>
    </citation>
    <scope>NUCLEOTIDE SEQUENCE</scope>
    <source>
        <strain evidence="8">CLA-AA-H233</strain>
    </source>
</reference>
<protein>
    <submittedName>
        <fullName evidence="8">NADH:ubiquinone oxidoreductase, subunit RnfA</fullName>
    </submittedName>
</protein>
<name>A0ABS8FAV8_9FIRM</name>
<keyword evidence="9" id="KW-1185">Reference proteome</keyword>
<evidence type="ECO:0000256" key="2">
    <source>
        <dbReference type="ARBA" id="ARBA00022448"/>
    </source>
</evidence>
<evidence type="ECO:0000256" key="4">
    <source>
        <dbReference type="ARBA" id="ARBA00022967"/>
    </source>
</evidence>
<dbReference type="RefSeq" id="WP_227621376.1">
    <property type="nucleotide sequence ID" value="NZ_JAJEQL010000023.1"/>
</dbReference>